<dbReference type="SUPFAM" id="SSF49899">
    <property type="entry name" value="Concanavalin A-like lectins/glucanases"/>
    <property type="match status" value="1"/>
</dbReference>
<feature type="chain" id="PRO_5047117352" description="GH16 domain-containing protein" evidence="2">
    <location>
        <begin position="19"/>
        <end position="476"/>
    </location>
</feature>
<protein>
    <recommendedName>
        <fullName evidence="3">GH16 domain-containing protein</fullName>
    </recommendedName>
</protein>
<reference evidence="4 5" key="1">
    <citation type="submission" date="2024-01" db="EMBL/GenBank/DDBJ databases">
        <title>Comparative genomics of Cryptococcus and Kwoniella reveals pathogenesis evolution and contrasting modes of karyotype evolution via chromosome fusion or intercentromeric recombination.</title>
        <authorList>
            <person name="Coelho M.A."/>
            <person name="David-Palma M."/>
            <person name="Shea T."/>
            <person name="Bowers K."/>
            <person name="McGinley-Smith S."/>
            <person name="Mohammad A.W."/>
            <person name="Gnirke A."/>
            <person name="Yurkov A.M."/>
            <person name="Nowrousian M."/>
            <person name="Sun S."/>
            <person name="Cuomo C.A."/>
            <person name="Heitman J."/>
        </authorList>
    </citation>
    <scope>NUCLEOTIDE SEQUENCE [LARGE SCALE GENOMIC DNA]</scope>
    <source>
        <strain evidence="4">CBS 11374</strain>
    </source>
</reference>
<evidence type="ECO:0000256" key="2">
    <source>
        <dbReference type="SAM" id="SignalP"/>
    </source>
</evidence>
<feature type="compositionally biased region" description="Low complexity" evidence="1">
    <location>
        <begin position="179"/>
        <end position="208"/>
    </location>
</feature>
<sequence length="476" mass="50003">MFYPFSFALLLLPVLVRATPLKFNARQEVDPVPTVAHVRCEYGHCPTTTAGSNQACATLDAAASWLCEHPEIQAPPTDPATVIPGNYGTVNPATVTDVQNTAYQGPPATSISDSATVPLSTADSSSSLYDTSAASPPTVISTGDYSATKAATRTVGASSSRPNGDPASTGYAPSAPIISSTSNSQPVSVSQSATSTSSADPSAATGSGECECGYSLSKYENSYYPYAKIIDFSTIADGTDISSLGFETSAGRRIGPNSTVDPSVFCMGGSDNIYIANGVLNIKVPAGSSGFTGGELVFRGDQNTNISGGVFSMDAKIDKGLGTCQSLFTYRAVPGTEDELDLEMLGKNVFVADENGDKGIGLSNYDPAGSKDGEHADYANDPTADFNKYTIGWYKDSSKFYYNDQVLKGPEPHQPVNPSTVIINNWSNGDPTFTGTPTEDNVLQVRRIEYYYQTEPQSIYPAVLPNCAVESACPVG</sequence>
<proteinExistence type="predicted"/>
<dbReference type="InterPro" id="IPR000757">
    <property type="entry name" value="Beta-glucanase-like"/>
</dbReference>
<feature type="compositionally biased region" description="Polar residues" evidence="1">
    <location>
        <begin position="100"/>
        <end position="118"/>
    </location>
</feature>
<dbReference type="Gene3D" id="2.60.120.200">
    <property type="match status" value="1"/>
</dbReference>
<evidence type="ECO:0000259" key="3">
    <source>
        <dbReference type="PROSITE" id="PS51762"/>
    </source>
</evidence>
<gene>
    <name evidence="4" type="ORF">IL334_007171</name>
</gene>
<evidence type="ECO:0000256" key="1">
    <source>
        <dbReference type="SAM" id="MobiDB-lite"/>
    </source>
</evidence>
<dbReference type="GeneID" id="87959301"/>
<dbReference type="RefSeq" id="XP_062794916.1">
    <property type="nucleotide sequence ID" value="XM_062938865.1"/>
</dbReference>
<feature type="compositionally biased region" description="Low complexity" evidence="1">
    <location>
        <begin position="119"/>
        <end position="135"/>
    </location>
</feature>
<keyword evidence="5" id="KW-1185">Reference proteome</keyword>
<dbReference type="CDD" id="cd00413">
    <property type="entry name" value="Glyco_hydrolase_16"/>
    <property type="match status" value="1"/>
</dbReference>
<dbReference type="InterPro" id="IPR013320">
    <property type="entry name" value="ConA-like_dom_sf"/>
</dbReference>
<dbReference type="PANTHER" id="PTHR38121:SF4">
    <property type="entry name" value="GH16 DOMAIN-CONTAINING PROTEIN-RELATED"/>
    <property type="match status" value="1"/>
</dbReference>
<feature type="region of interest" description="Disordered" evidence="1">
    <location>
        <begin position="100"/>
        <end position="209"/>
    </location>
</feature>
<feature type="signal peptide" evidence="2">
    <location>
        <begin position="1"/>
        <end position="18"/>
    </location>
</feature>
<dbReference type="Proteomes" id="UP001329825">
    <property type="component" value="Chromosome 10"/>
</dbReference>
<feature type="compositionally biased region" description="Polar residues" evidence="1">
    <location>
        <begin position="138"/>
        <end position="162"/>
    </location>
</feature>
<dbReference type="PANTHER" id="PTHR38121">
    <property type="entry name" value="GH16 DOMAIN-CONTAINING PROTEIN"/>
    <property type="match status" value="1"/>
</dbReference>
<evidence type="ECO:0000313" key="4">
    <source>
        <dbReference type="EMBL" id="WRT70177.1"/>
    </source>
</evidence>
<keyword evidence="2" id="KW-0732">Signal</keyword>
<evidence type="ECO:0000313" key="5">
    <source>
        <dbReference type="Proteomes" id="UP001329825"/>
    </source>
</evidence>
<accession>A0ABZ1D7Z1</accession>
<dbReference type="Pfam" id="PF00722">
    <property type="entry name" value="Glyco_hydro_16"/>
    <property type="match status" value="1"/>
</dbReference>
<dbReference type="EMBL" id="CP141890">
    <property type="protein sequence ID" value="WRT70177.1"/>
    <property type="molecule type" value="Genomic_DNA"/>
</dbReference>
<dbReference type="PROSITE" id="PS51762">
    <property type="entry name" value="GH16_2"/>
    <property type="match status" value="1"/>
</dbReference>
<feature type="domain" description="GH16" evidence="3">
    <location>
        <begin position="217"/>
        <end position="456"/>
    </location>
</feature>
<name>A0ABZ1D7Z1_9TREE</name>
<organism evidence="4 5">
    <name type="scientific">Kwoniella shivajii</name>
    <dbReference type="NCBI Taxonomy" id="564305"/>
    <lineage>
        <taxon>Eukaryota</taxon>
        <taxon>Fungi</taxon>
        <taxon>Dikarya</taxon>
        <taxon>Basidiomycota</taxon>
        <taxon>Agaricomycotina</taxon>
        <taxon>Tremellomycetes</taxon>
        <taxon>Tremellales</taxon>
        <taxon>Cryptococcaceae</taxon>
        <taxon>Kwoniella</taxon>
    </lineage>
</organism>